<sequence length="365" mass="38905">MRTAAVIGGGIGGLAVAAGLARRGWAVRVHEQAAAFGEVGAGISIWGNALRALDVLGVGDAVRDAGARPGRGGFRNRRGHWILRGSGEPGDLVMVHRADLLRILLGAVPAEALRPGERRQDFRVEGGRAVIGEETVDLLIGADGMHSAVRRAFWPDAPGPVYTGHTAWRMVLPAAGIEPFDGSETWGAGDIFGAFPMGADQIYCYAAAVLPANTRLNSERAELRRRFAGWPEPIPSLLAAVAEDAVLRHDLYYLPPLPSYVHGPVALVGDAAHAMSPNLGQGACQALEDAVTLAALAGTEDGLRRYDELRRPRSQWVSARSRMAGKLNHVANRPAAALRDTALRLLPDALLRRSTAPLLDWRPPT</sequence>
<dbReference type="STRING" id="1271860.SAMN05216174_11657"/>
<dbReference type="PRINTS" id="PR00420">
    <property type="entry name" value="RNGMNOXGNASE"/>
</dbReference>
<evidence type="ECO:0000313" key="4">
    <source>
        <dbReference type="EMBL" id="SDD71850.1"/>
    </source>
</evidence>
<name>A0A1G6X0V1_9PSEU</name>
<accession>A0A1G6X0V1</accession>
<evidence type="ECO:0000259" key="3">
    <source>
        <dbReference type="Pfam" id="PF01494"/>
    </source>
</evidence>
<keyword evidence="5" id="KW-1185">Reference proteome</keyword>
<dbReference type="PANTHER" id="PTHR13789:SF309">
    <property type="entry name" value="PUTATIVE (AFU_ORTHOLOGUE AFUA_6G14510)-RELATED"/>
    <property type="match status" value="1"/>
</dbReference>
<dbReference type="EMBL" id="FMZZ01000016">
    <property type="protein sequence ID" value="SDD71850.1"/>
    <property type="molecule type" value="Genomic_DNA"/>
</dbReference>
<gene>
    <name evidence="4" type="ORF">SAMN05216174_11657</name>
</gene>
<dbReference type="Proteomes" id="UP000199501">
    <property type="component" value="Unassembled WGS sequence"/>
</dbReference>
<dbReference type="SUPFAM" id="SSF51905">
    <property type="entry name" value="FAD/NAD(P)-binding domain"/>
    <property type="match status" value="1"/>
</dbReference>
<dbReference type="AlphaFoldDB" id="A0A1G6X0V1"/>
<keyword evidence="2" id="KW-0503">Monooxygenase</keyword>
<dbReference type="Pfam" id="PF01494">
    <property type="entry name" value="FAD_binding_3"/>
    <property type="match status" value="2"/>
</dbReference>
<dbReference type="OrthoDB" id="4568714at2"/>
<reference evidence="5" key="1">
    <citation type="submission" date="2016-10" db="EMBL/GenBank/DDBJ databases">
        <authorList>
            <person name="Varghese N."/>
            <person name="Submissions S."/>
        </authorList>
    </citation>
    <scope>NUCLEOTIDE SEQUENCE [LARGE SCALE GENOMIC DNA]</scope>
    <source>
        <strain evidence="5">IBRC-M 10403</strain>
    </source>
</reference>
<dbReference type="InterPro" id="IPR050493">
    <property type="entry name" value="FAD-dep_Monooxygenase_BioMet"/>
</dbReference>
<dbReference type="GO" id="GO:0004497">
    <property type="term" value="F:monooxygenase activity"/>
    <property type="evidence" value="ECO:0007669"/>
    <property type="project" value="UniProtKB-KW"/>
</dbReference>
<dbReference type="PANTHER" id="PTHR13789">
    <property type="entry name" value="MONOOXYGENASE"/>
    <property type="match status" value="1"/>
</dbReference>
<dbReference type="RefSeq" id="WP_091455883.1">
    <property type="nucleotide sequence ID" value="NZ_FMZZ01000016.1"/>
</dbReference>
<protein>
    <submittedName>
        <fullName evidence="4">2-polyprenyl-6-methoxyphenol hydroxylase</fullName>
    </submittedName>
</protein>
<feature type="domain" description="FAD-binding" evidence="3">
    <location>
        <begin position="4"/>
        <end position="160"/>
    </location>
</feature>
<feature type="domain" description="FAD-binding" evidence="3">
    <location>
        <begin position="259"/>
        <end position="317"/>
    </location>
</feature>
<dbReference type="GO" id="GO:0071949">
    <property type="term" value="F:FAD binding"/>
    <property type="evidence" value="ECO:0007669"/>
    <property type="project" value="InterPro"/>
</dbReference>
<dbReference type="InterPro" id="IPR002938">
    <property type="entry name" value="FAD-bd"/>
</dbReference>
<keyword evidence="1" id="KW-0560">Oxidoreductase</keyword>
<dbReference type="InterPro" id="IPR036188">
    <property type="entry name" value="FAD/NAD-bd_sf"/>
</dbReference>
<organism evidence="4 5">
    <name type="scientific">Actinokineospora iranica</name>
    <dbReference type="NCBI Taxonomy" id="1271860"/>
    <lineage>
        <taxon>Bacteria</taxon>
        <taxon>Bacillati</taxon>
        <taxon>Actinomycetota</taxon>
        <taxon>Actinomycetes</taxon>
        <taxon>Pseudonocardiales</taxon>
        <taxon>Pseudonocardiaceae</taxon>
        <taxon>Actinokineospora</taxon>
    </lineage>
</organism>
<evidence type="ECO:0000256" key="1">
    <source>
        <dbReference type="ARBA" id="ARBA00023002"/>
    </source>
</evidence>
<evidence type="ECO:0000313" key="5">
    <source>
        <dbReference type="Proteomes" id="UP000199501"/>
    </source>
</evidence>
<proteinExistence type="predicted"/>
<dbReference type="Gene3D" id="3.50.50.60">
    <property type="entry name" value="FAD/NAD(P)-binding domain"/>
    <property type="match status" value="1"/>
</dbReference>
<evidence type="ECO:0000256" key="2">
    <source>
        <dbReference type="ARBA" id="ARBA00023033"/>
    </source>
</evidence>